<dbReference type="SUPFAM" id="SSF158499">
    <property type="entry name" value="DnaD domain-like"/>
    <property type="match status" value="1"/>
</dbReference>
<keyword evidence="6" id="KW-1185">Reference proteome</keyword>
<dbReference type="STRING" id="1027249.SAMN05216179_2402"/>
<dbReference type="SUPFAM" id="SSF46785">
    <property type="entry name" value="Winged helix' DNA-binding domain"/>
    <property type="match status" value="1"/>
</dbReference>
<dbReference type="InterPro" id="IPR053843">
    <property type="entry name" value="DnaD_N"/>
</dbReference>
<dbReference type="PANTHER" id="PTHR37293">
    <property type="entry name" value="PHAGE REPLICATION PROTEIN-RELATED"/>
    <property type="match status" value="1"/>
</dbReference>
<accession>A0A1M7PPU6</accession>
<dbReference type="EMBL" id="FRCZ01000004">
    <property type="protein sequence ID" value="SHN19195.1"/>
    <property type="molecule type" value="Genomic_DNA"/>
</dbReference>
<dbReference type="InterPro" id="IPR036388">
    <property type="entry name" value="WH-like_DNA-bd_sf"/>
</dbReference>
<dbReference type="Pfam" id="PF21984">
    <property type="entry name" value="DnaD_N"/>
    <property type="match status" value="1"/>
</dbReference>
<dbReference type="Proteomes" id="UP000184184">
    <property type="component" value="Unassembled WGS sequence"/>
</dbReference>
<sequence length="225" mass="26635">MNQKLQYILQDQINIPMLLIEKHAALGITESQLAIILQIHVTQQKGNFFPTPEEISEHLTISSEECSSLLRQLIQRDLLSLEEDKGDEMIKESYSLERLWLKLYSEKESDVKDEQHMGEVFQKFEREFGRPLSPFEIEMINNWLDEDQHDTSMIYAALREAVLMGKVNFKYIDRILMEWQRKGVKSVQQAQQTSKAFHHNRQTVSAENKKDHPYDKSLYYNWLEE</sequence>
<gene>
    <name evidence="5" type="ORF">SAMN05216179_2402</name>
</gene>
<dbReference type="InterPro" id="IPR036390">
    <property type="entry name" value="WH_DNA-bd_sf"/>
</dbReference>
<protein>
    <submittedName>
        <fullName evidence="5">DNA replication protein DnaD</fullName>
    </submittedName>
</protein>
<evidence type="ECO:0000256" key="1">
    <source>
        <dbReference type="ARBA" id="ARBA00093462"/>
    </source>
</evidence>
<dbReference type="Gene3D" id="1.10.10.630">
    <property type="entry name" value="DnaD domain-like"/>
    <property type="match status" value="1"/>
</dbReference>
<evidence type="ECO:0000256" key="2">
    <source>
        <dbReference type="SAM" id="MobiDB-lite"/>
    </source>
</evidence>
<dbReference type="RefSeq" id="WP_073202075.1">
    <property type="nucleotide sequence ID" value="NZ_FRCZ01000004.1"/>
</dbReference>
<reference evidence="5 6" key="1">
    <citation type="submission" date="2016-11" db="EMBL/GenBank/DDBJ databases">
        <authorList>
            <person name="Jaros S."/>
            <person name="Januszkiewicz K."/>
            <person name="Wedrychowicz H."/>
        </authorList>
    </citation>
    <scope>NUCLEOTIDE SEQUENCE [LARGE SCALE GENOMIC DNA]</scope>
    <source>
        <strain evidence="5 6">CGMCC 1.10681</strain>
    </source>
</reference>
<organism evidence="5 6">
    <name type="scientific">Gracilibacillus kekensis</name>
    <dbReference type="NCBI Taxonomy" id="1027249"/>
    <lineage>
        <taxon>Bacteria</taxon>
        <taxon>Bacillati</taxon>
        <taxon>Bacillota</taxon>
        <taxon>Bacilli</taxon>
        <taxon>Bacillales</taxon>
        <taxon>Bacillaceae</taxon>
        <taxon>Gracilibacillus</taxon>
    </lineage>
</organism>
<evidence type="ECO:0000313" key="5">
    <source>
        <dbReference type="EMBL" id="SHN19195.1"/>
    </source>
</evidence>
<comment type="similarity">
    <text evidence="1">Belongs to the DnaB/DnaD family.</text>
</comment>
<dbReference type="Gene3D" id="1.10.10.10">
    <property type="entry name" value="Winged helix-like DNA-binding domain superfamily/Winged helix DNA-binding domain"/>
    <property type="match status" value="1"/>
</dbReference>
<dbReference type="Pfam" id="PF07261">
    <property type="entry name" value="DnaB_2"/>
    <property type="match status" value="1"/>
</dbReference>
<name>A0A1M7PPU6_9BACI</name>
<feature type="region of interest" description="Disordered" evidence="2">
    <location>
        <begin position="190"/>
        <end position="209"/>
    </location>
</feature>
<evidence type="ECO:0000259" key="3">
    <source>
        <dbReference type="Pfam" id="PF07261"/>
    </source>
</evidence>
<evidence type="ECO:0000259" key="4">
    <source>
        <dbReference type="Pfam" id="PF21984"/>
    </source>
</evidence>
<feature type="domain" description="DnaB/C C-terminal" evidence="3">
    <location>
        <begin position="121"/>
        <end position="192"/>
    </location>
</feature>
<proteinExistence type="inferred from homology"/>
<feature type="domain" description="DnaD N-terminal" evidence="4">
    <location>
        <begin position="15"/>
        <end position="112"/>
    </location>
</feature>
<dbReference type="InterPro" id="IPR034829">
    <property type="entry name" value="DnaD-like_sf"/>
</dbReference>
<dbReference type="OrthoDB" id="9770238at2"/>
<dbReference type="PANTHER" id="PTHR37293:SF6">
    <property type="entry name" value="DNA REPLICATION PROTEIN DNAD"/>
    <property type="match status" value="1"/>
</dbReference>
<dbReference type="AlphaFoldDB" id="A0A1M7PPU6"/>
<dbReference type="InterPro" id="IPR006343">
    <property type="entry name" value="DnaB/C_C"/>
</dbReference>
<dbReference type="NCBIfam" id="TIGR01446">
    <property type="entry name" value="DnaD_dom"/>
    <property type="match status" value="1"/>
</dbReference>
<evidence type="ECO:0000313" key="6">
    <source>
        <dbReference type="Proteomes" id="UP000184184"/>
    </source>
</evidence>
<dbReference type="InterPro" id="IPR053162">
    <property type="entry name" value="DnaD"/>
</dbReference>